<evidence type="ECO:0000256" key="6">
    <source>
        <dbReference type="ARBA" id="ARBA00023136"/>
    </source>
</evidence>
<comment type="function">
    <text evidence="7">Catalyzes the transfer of the diacylglyceryl group from phosphatidylglycerol to the sulfhydryl group of the N-terminal cysteine of a prolipoprotein, the first step in the formation of mature lipoproteins.</text>
</comment>
<dbReference type="PROSITE" id="PS01311">
    <property type="entry name" value="LGT"/>
    <property type="match status" value="1"/>
</dbReference>
<dbReference type="OrthoDB" id="871140at2"/>
<dbReference type="Pfam" id="PF01790">
    <property type="entry name" value="LGT"/>
    <property type="match status" value="1"/>
</dbReference>
<dbReference type="GO" id="GO:0005886">
    <property type="term" value="C:plasma membrane"/>
    <property type="evidence" value="ECO:0007669"/>
    <property type="project" value="UniProtKB-SubCell"/>
</dbReference>
<evidence type="ECO:0000313" key="9">
    <source>
        <dbReference type="Proteomes" id="UP000265509"/>
    </source>
</evidence>
<dbReference type="InterPro" id="IPR001640">
    <property type="entry name" value="Lgt"/>
</dbReference>
<keyword evidence="5 7" id="KW-1133">Transmembrane helix</keyword>
<evidence type="ECO:0000256" key="5">
    <source>
        <dbReference type="ARBA" id="ARBA00022989"/>
    </source>
</evidence>
<comment type="pathway">
    <text evidence="7">Protein modification; lipoprotein biosynthesis (diacylglyceryl transfer).</text>
</comment>
<keyword evidence="8" id="KW-0449">Lipoprotein</keyword>
<dbReference type="HAMAP" id="MF_01147">
    <property type="entry name" value="Lgt"/>
    <property type="match status" value="1"/>
</dbReference>
<dbReference type="GO" id="GO:0042158">
    <property type="term" value="P:lipoprotein biosynthetic process"/>
    <property type="evidence" value="ECO:0007669"/>
    <property type="project" value="UniProtKB-UniRule"/>
</dbReference>
<keyword evidence="4 7" id="KW-0812">Transmembrane</keyword>
<feature type="transmembrane region" description="Helical" evidence="7">
    <location>
        <begin position="200"/>
        <end position="217"/>
    </location>
</feature>
<protein>
    <recommendedName>
        <fullName evidence="7">Phosphatidylglycerol--prolipoprotein diacylglyceryl transferase</fullName>
        <ecNumber evidence="7">2.5.1.145</ecNumber>
    </recommendedName>
</protein>
<keyword evidence="3 7" id="KW-0808">Transferase</keyword>
<evidence type="ECO:0000256" key="1">
    <source>
        <dbReference type="ARBA" id="ARBA00007150"/>
    </source>
</evidence>
<dbReference type="EMBL" id="QRAN01000002">
    <property type="protein sequence ID" value="RLQ23462.1"/>
    <property type="molecule type" value="Genomic_DNA"/>
</dbReference>
<keyword evidence="2 7" id="KW-1003">Cell membrane</keyword>
<keyword evidence="9" id="KW-1185">Reference proteome</keyword>
<dbReference type="RefSeq" id="WP_117952640.1">
    <property type="nucleotide sequence ID" value="NZ_QRAN01000002.1"/>
</dbReference>
<feature type="transmembrane region" description="Helical" evidence="7">
    <location>
        <begin position="96"/>
        <end position="113"/>
    </location>
</feature>
<dbReference type="UniPathway" id="UPA00664"/>
<dbReference type="Proteomes" id="UP000265509">
    <property type="component" value="Unassembled WGS sequence"/>
</dbReference>
<reference evidence="8 9" key="1">
    <citation type="submission" date="2018-07" db="EMBL/GenBank/DDBJ databases">
        <title>Halioglobus sp. genome submission.</title>
        <authorList>
            <person name="Ye M.-Q."/>
            <person name="Du Z.-J."/>
        </authorList>
    </citation>
    <scope>NUCLEOTIDE SEQUENCE [LARGE SCALE GENOMIC DNA]</scope>
    <source>
        <strain evidence="8 9">U0301</strain>
    </source>
</reference>
<accession>A0A3L7E4P4</accession>
<comment type="similarity">
    <text evidence="1 7">Belongs to the Lgt family.</text>
</comment>
<comment type="subcellular location">
    <subcellularLocation>
        <location evidence="7">Cell membrane</location>
        <topology evidence="7">Multi-pass membrane protein</topology>
    </subcellularLocation>
</comment>
<feature type="transmembrane region" description="Helical" evidence="7">
    <location>
        <begin position="238"/>
        <end position="257"/>
    </location>
</feature>
<proteinExistence type="inferred from homology"/>
<dbReference type="GO" id="GO:0008961">
    <property type="term" value="F:phosphatidylglycerol-prolipoprotein diacylglyceryl transferase activity"/>
    <property type="evidence" value="ECO:0007669"/>
    <property type="project" value="UniProtKB-UniRule"/>
</dbReference>
<dbReference type="AlphaFoldDB" id="A0A3L7E4P4"/>
<feature type="transmembrane region" description="Helical" evidence="7">
    <location>
        <begin position="20"/>
        <end position="38"/>
    </location>
</feature>
<comment type="caution">
    <text evidence="8">The sequence shown here is derived from an EMBL/GenBank/DDBJ whole genome shotgun (WGS) entry which is preliminary data.</text>
</comment>
<dbReference type="PANTHER" id="PTHR30589:SF0">
    <property type="entry name" value="PHOSPHATIDYLGLYCEROL--PROLIPOPROTEIN DIACYLGLYCERYL TRANSFERASE"/>
    <property type="match status" value="1"/>
</dbReference>
<feature type="binding site" evidence="7">
    <location>
        <position position="139"/>
    </location>
    <ligand>
        <name>a 1,2-diacyl-sn-glycero-3-phospho-(1'-sn-glycerol)</name>
        <dbReference type="ChEBI" id="CHEBI:64716"/>
    </ligand>
</feature>
<comment type="catalytic activity">
    <reaction evidence="7">
        <text>L-cysteinyl-[prolipoprotein] + a 1,2-diacyl-sn-glycero-3-phospho-(1'-sn-glycerol) = an S-1,2-diacyl-sn-glyceryl-L-cysteinyl-[prolipoprotein] + sn-glycerol 1-phosphate + H(+)</text>
        <dbReference type="Rhea" id="RHEA:56712"/>
        <dbReference type="Rhea" id="RHEA-COMP:14679"/>
        <dbReference type="Rhea" id="RHEA-COMP:14680"/>
        <dbReference type="ChEBI" id="CHEBI:15378"/>
        <dbReference type="ChEBI" id="CHEBI:29950"/>
        <dbReference type="ChEBI" id="CHEBI:57685"/>
        <dbReference type="ChEBI" id="CHEBI:64716"/>
        <dbReference type="ChEBI" id="CHEBI:140658"/>
        <dbReference type="EC" id="2.5.1.145"/>
    </reaction>
</comment>
<keyword evidence="6 7" id="KW-0472">Membrane</keyword>
<gene>
    <name evidence="7" type="primary">lgt</name>
    <name evidence="8" type="ORF">DWB85_02605</name>
</gene>
<name>A0A3L7E4P4_9GAMM</name>
<feature type="transmembrane region" description="Helical" evidence="7">
    <location>
        <begin position="58"/>
        <end position="76"/>
    </location>
</feature>
<dbReference type="EC" id="2.5.1.145" evidence="7"/>
<evidence type="ECO:0000256" key="7">
    <source>
        <dbReference type="HAMAP-Rule" id="MF_01147"/>
    </source>
</evidence>
<dbReference type="PANTHER" id="PTHR30589">
    <property type="entry name" value="PROLIPOPROTEIN DIACYLGLYCERYL TRANSFERASE"/>
    <property type="match status" value="1"/>
</dbReference>
<evidence type="ECO:0000256" key="3">
    <source>
        <dbReference type="ARBA" id="ARBA00022679"/>
    </source>
</evidence>
<dbReference type="NCBIfam" id="TIGR00544">
    <property type="entry name" value="lgt"/>
    <property type="match status" value="1"/>
</dbReference>
<evidence type="ECO:0000256" key="2">
    <source>
        <dbReference type="ARBA" id="ARBA00022475"/>
    </source>
</evidence>
<evidence type="ECO:0000256" key="4">
    <source>
        <dbReference type="ARBA" id="ARBA00022692"/>
    </source>
</evidence>
<sequence length="272" mass="30151">MLPYPEIDPVAVAFGPLKIHWYGLAYLTGIAAGWWLAVRRSARSWTPVSREQVDDLTFYVALGVVLGGRVGYTFLYGGQRLIDDPAWALRVWEGGMSFHGGLLGVLLAMYIFGRKQQIPFWRLVDFIAPFVPIGLGLGRLGNFIGQELWGKPTEVPWGMVFPADALQLARHPSQLYEFALEGVLLFIVLIWFSARPRPTYAVSGVFAVGYGCARFFVEFFREPDAHIGYEAFGWLTRGQILSVPLIAVGLALLFYAYGKPSGAPQSATGKNK</sequence>
<evidence type="ECO:0000313" key="8">
    <source>
        <dbReference type="EMBL" id="RLQ23462.1"/>
    </source>
</evidence>
<organism evidence="8 9">
    <name type="scientific">Seongchinamella sediminis</name>
    <dbReference type="NCBI Taxonomy" id="2283635"/>
    <lineage>
        <taxon>Bacteria</taxon>
        <taxon>Pseudomonadati</taxon>
        <taxon>Pseudomonadota</taxon>
        <taxon>Gammaproteobacteria</taxon>
        <taxon>Cellvibrionales</taxon>
        <taxon>Halieaceae</taxon>
        <taxon>Seongchinamella</taxon>
    </lineage>
</organism>
<feature type="transmembrane region" description="Helical" evidence="7">
    <location>
        <begin position="175"/>
        <end position="194"/>
    </location>
</feature>